<evidence type="ECO:0000259" key="7">
    <source>
        <dbReference type="Pfam" id="PF14322"/>
    </source>
</evidence>
<evidence type="ECO:0000313" key="8">
    <source>
        <dbReference type="EMBL" id="RYC68134.1"/>
    </source>
</evidence>
<dbReference type="Proteomes" id="UP000290407">
    <property type="component" value="Unassembled WGS sequence"/>
</dbReference>
<keyword evidence="9" id="KW-1185">Reference proteome</keyword>
<keyword evidence="5" id="KW-0998">Cell outer membrane</keyword>
<feature type="domain" description="SusD-like N-terminal" evidence="7">
    <location>
        <begin position="104"/>
        <end position="236"/>
    </location>
</feature>
<organism evidence="8 9">
    <name type="scientific">Spirosoma sordidisoli</name>
    <dbReference type="NCBI Taxonomy" id="2502893"/>
    <lineage>
        <taxon>Bacteria</taxon>
        <taxon>Pseudomonadati</taxon>
        <taxon>Bacteroidota</taxon>
        <taxon>Cytophagia</taxon>
        <taxon>Cytophagales</taxon>
        <taxon>Cytophagaceae</taxon>
        <taxon>Spirosoma</taxon>
    </lineage>
</organism>
<comment type="subcellular location">
    <subcellularLocation>
        <location evidence="1">Cell outer membrane</location>
    </subcellularLocation>
</comment>
<feature type="domain" description="RagB/SusD" evidence="6">
    <location>
        <begin position="394"/>
        <end position="549"/>
    </location>
</feature>
<dbReference type="Pfam" id="PF14322">
    <property type="entry name" value="SusD-like_3"/>
    <property type="match status" value="1"/>
</dbReference>
<name>A0A4Q2UG95_9BACT</name>
<proteinExistence type="inferred from homology"/>
<reference evidence="8 9" key="1">
    <citation type="submission" date="2019-01" db="EMBL/GenBank/DDBJ databases">
        <title>Spirosoma flava sp. nov., a propanil-degrading bacterium isolated from herbicide-contaminated soil.</title>
        <authorList>
            <person name="Zhang L."/>
            <person name="Jiang J.-D."/>
        </authorList>
    </citation>
    <scope>NUCLEOTIDE SEQUENCE [LARGE SCALE GENOMIC DNA]</scope>
    <source>
        <strain evidence="8 9">TY50</strain>
    </source>
</reference>
<dbReference type="EMBL" id="SBLB01000006">
    <property type="protein sequence ID" value="RYC68134.1"/>
    <property type="molecule type" value="Genomic_DNA"/>
</dbReference>
<dbReference type="InterPro" id="IPR012944">
    <property type="entry name" value="SusD_RagB_dom"/>
</dbReference>
<evidence type="ECO:0000256" key="1">
    <source>
        <dbReference type="ARBA" id="ARBA00004442"/>
    </source>
</evidence>
<dbReference type="InterPro" id="IPR011990">
    <property type="entry name" value="TPR-like_helical_dom_sf"/>
</dbReference>
<dbReference type="SUPFAM" id="SSF48452">
    <property type="entry name" value="TPR-like"/>
    <property type="match status" value="1"/>
</dbReference>
<dbReference type="RefSeq" id="WP_129604069.1">
    <property type="nucleotide sequence ID" value="NZ_SBLB01000006.1"/>
</dbReference>
<keyword evidence="4" id="KW-0472">Membrane</keyword>
<evidence type="ECO:0000256" key="4">
    <source>
        <dbReference type="ARBA" id="ARBA00023136"/>
    </source>
</evidence>
<dbReference type="Gene3D" id="1.25.40.390">
    <property type="match status" value="1"/>
</dbReference>
<evidence type="ECO:0000259" key="6">
    <source>
        <dbReference type="Pfam" id="PF07980"/>
    </source>
</evidence>
<evidence type="ECO:0000256" key="2">
    <source>
        <dbReference type="ARBA" id="ARBA00006275"/>
    </source>
</evidence>
<accession>A0A4Q2UG95</accession>
<dbReference type="InterPro" id="IPR033985">
    <property type="entry name" value="SusD-like_N"/>
</dbReference>
<evidence type="ECO:0000256" key="3">
    <source>
        <dbReference type="ARBA" id="ARBA00022729"/>
    </source>
</evidence>
<sequence>MKTPTVLPGRYTVLKRVLLGLMLVVSGNACKDSVLDEVPLAFLNPDVVLVNKSGFDTYIASIHAVLRSAYFENDDYGYGANVWDFQVGTDVGMTGDPGINTYVDYRTWVTPAASQVNHHWEWAYLKVIPRANTLIEYAEKPAAVWKDEAEKNAAVGEARFLRAYAYNILANLYGGVPIVDKVASSPKLDFVRATREEVLAFVAKDLEFASQWLPKSTTQDGRVVKAAADHLLAEVYNNQKQYDKAIASASAVIQDAQYQLMTTRFGKYTAQPGDVFSDLFKDNNQNRTTSGNKETIWALQFEFQTPGGLPKAGGGNGTLRAWGPRYFAIKDPDGKTAMTVADSLGRPVGWYRPTSYFNHLIWTDPNDIRNSRFNIRRDFYYNDRSSKYFGQRVNPKTAKDLDTMYWYYPYIRKIEGEPLAGATYGRTFKEFYLMRLAETYLLRAEAYLMKGDLQKAADDINVVRSRAKAKPVAATEVTLDYLLDERARELMLEELRRLTLNRMGKLVERVRRYNPRSGSTIQDYHAFFPIPQKFIDANLAAKVDQNQGY</sequence>
<evidence type="ECO:0000256" key="5">
    <source>
        <dbReference type="ARBA" id="ARBA00023237"/>
    </source>
</evidence>
<dbReference type="AlphaFoldDB" id="A0A4Q2UG95"/>
<keyword evidence="3" id="KW-0732">Signal</keyword>
<comment type="similarity">
    <text evidence="2">Belongs to the SusD family.</text>
</comment>
<dbReference type="Pfam" id="PF07980">
    <property type="entry name" value="SusD_RagB"/>
    <property type="match status" value="1"/>
</dbReference>
<comment type="caution">
    <text evidence="8">The sequence shown here is derived from an EMBL/GenBank/DDBJ whole genome shotgun (WGS) entry which is preliminary data.</text>
</comment>
<evidence type="ECO:0000313" key="9">
    <source>
        <dbReference type="Proteomes" id="UP000290407"/>
    </source>
</evidence>
<dbReference type="GO" id="GO:0009279">
    <property type="term" value="C:cell outer membrane"/>
    <property type="evidence" value="ECO:0007669"/>
    <property type="project" value="UniProtKB-SubCell"/>
</dbReference>
<protein>
    <submittedName>
        <fullName evidence="8">RagB/SusD family nutrient uptake outer membrane protein</fullName>
    </submittedName>
</protein>
<gene>
    <name evidence="8" type="ORF">EQG79_22035</name>
</gene>